<dbReference type="KEGG" id="tpz:Tph_c04120"/>
<feature type="transmembrane region" description="Helical" evidence="6">
    <location>
        <begin position="37"/>
        <end position="56"/>
    </location>
</feature>
<feature type="domain" description="DUF5698" evidence="8">
    <location>
        <begin position="23"/>
        <end position="79"/>
    </location>
</feature>
<dbReference type="HOGENOM" id="CLU_106166_0_0_9"/>
<keyword evidence="4 6" id="KW-1133">Transmembrane helix</keyword>
<evidence type="ECO:0000256" key="4">
    <source>
        <dbReference type="ARBA" id="ARBA00022989"/>
    </source>
</evidence>
<dbReference type="CDD" id="cd16381">
    <property type="entry name" value="YitT_C_like_1"/>
    <property type="match status" value="1"/>
</dbReference>
<keyword evidence="3 6" id="KW-0812">Transmembrane</keyword>
<comment type="similarity">
    <text evidence="6">Belongs to the UPF0316 family.</text>
</comment>
<dbReference type="GO" id="GO:0005886">
    <property type="term" value="C:plasma membrane"/>
    <property type="evidence" value="ECO:0007669"/>
    <property type="project" value="UniProtKB-SubCell"/>
</dbReference>
<evidence type="ECO:0000256" key="5">
    <source>
        <dbReference type="ARBA" id="ARBA00023136"/>
    </source>
</evidence>
<feature type="transmembrane region" description="Helical" evidence="6">
    <location>
        <begin position="6"/>
        <end position="30"/>
    </location>
</feature>
<keyword evidence="5 6" id="KW-0472">Membrane</keyword>
<dbReference type="AlphaFoldDB" id="K4LRD6"/>
<dbReference type="InterPro" id="IPR019264">
    <property type="entry name" value="DUF2179"/>
</dbReference>
<evidence type="ECO:0000313" key="10">
    <source>
        <dbReference type="Proteomes" id="UP000000467"/>
    </source>
</evidence>
<evidence type="ECO:0000256" key="3">
    <source>
        <dbReference type="ARBA" id="ARBA00022692"/>
    </source>
</evidence>
<dbReference type="RefSeq" id="WP_015049577.1">
    <property type="nucleotide sequence ID" value="NC_018870.1"/>
</dbReference>
<dbReference type="Pfam" id="PF10035">
    <property type="entry name" value="DUF2179"/>
    <property type="match status" value="1"/>
</dbReference>
<feature type="transmembrane region" description="Helical" evidence="6">
    <location>
        <begin position="62"/>
        <end position="82"/>
    </location>
</feature>
<dbReference type="PANTHER" id="PTHR40060">
    <property type="entry name" value="UPF0316 PROTEIN YEBE"/>
    <property type="match status" value="1"/>
</dbReference>
<keyword evidence="2 6" id="KW-1003">Cell membrane</keyword>
<dbReference type="HAMAP" id="MF_01515">
    <property type="entry name" value="UPF0316"/>
    <property type="match status" value="1"/>
</dbReference>
<accession>K4LRD6</accession>
<evidence type="ECO:0000256" key="2">
    <source>
        <dbReference type="ARBA" id="ARBA00022475"/>
    </source>
</evidence>
<evidence type="ECO:0000313" key="9">
    <source>
        <dbReference type="EMBL" id="AFV10659.1"/>
    </source>
</evidence>
<organism evidence="9 10">
    <name type="scientific">Thermacetogenium phaeum (strain ATCC BAA-254 / DSM 26808 / PB)</name>
    <dbReference type="NCBI Taxonomy" id="1089553"/>
    <lineage>
        <taxon>Bacteria</taxon>
        <taxon>Bacillati</taxon>
        <taxon>Bacillota</taxon>
        <taxon>Clostridia</taxon>
        <taxon>Thermoanaerobacterales</taxon>
        <taxon>Thermoanaerobacteraceae</taxon>
        <taxon>Thermacetogenium</taxon>
    </lineage>
</organism>
<evidence type="ECO:0000259" key="8">
    <source>
        <dbReference type="Pfam" id="PF18955"/>
    </source>
</evidence>
<proteinExistence type="inferred from homology"/>
<protein>
    <recommendedName>
        <fullName evidence="6">UPF0316 protein Tph_c04120</fullName>
    </recommendedName>
</protein>
<dbReference type="InterPro" id="IPR022930">
    <property type="entry name" value="UPF0316"/>
</dbReference>
<dbReference type="PANTHER" id="PTHR40060:SF1">
    <property type="entry name" value="UPF0316 PROTEIN YEBE"/>
    <property type="match status" value="1"/>
</dbReference>
<dbReference type="eggNOG" id="COG4843">
    <property type="taxonomic scope" value="Bacteria"/>
</dbReference>
<dbReference type="OrthoDB" id="48231at2"/>
<keyword evidence="10" id="KW-1185">Reference proteome</keyword>
<dbReference type="Pfam" id="PF18955">
    <property type="entry name" value="DUF5698"/>
    <property type="match status" value="1"/>
</dbReference>
<dbReference type="STRING" id="1089553.Tph_c04120"/>
<name>K4LRD6_THEPS</name>
<evidence type="ECO:0000256" key="6">
    <source>
        <dbReference type="HAMAP-Rule" id="MF_01515"/>
    </source>
</evidence>
<reference evidence="9 10" key="1">
    <citation type="journal article" date="2012" name="BMC Genomics">
        <title>Genome-guided analysis of physiological and morphological traits of the fermentative acetate oxidizer Thermacetogenium phaeum.</title>
        <authorList>
            <person name="Oehler D."/>
            <person name="Poehlein A."/>
            <person name="Leimbach A."/>
            <person name="Muller N."/>
            <person name="Daniel R."/>
            <person name="Gottschalk G."/>
            <person name="Schink B."/>
        </authorList>
    </citation>
    <scope>NUCLEOTIDE SEQUENCE [LARGE SCALE GENOMIC DNA]</scope>
    <source>
        <strain evidence="10">ATCC BAA-254 / DSM 26808 / PB</strain>
    </source>
</reference>
<gene>
    <name evidence="9" type="ordered locus">Tph_c04120</name>
</gene>
<evidence type="ECO:0000256" key="1">
    <source>
        <dbReference type="ARBA" id="ARBA00004651"/>
    </source>
</evidence>
<sequence length="174" mass="19414">MESLWLGWLFIFVARVADMSLATVRTLFLVRGCAWEAGGIGFVEALLYIVALQMVFQNLNSVGSFFFYASGFACGNILGAFIEEKLAIGFLTVQIIPRSYPTRIAEMLRDAGFGVTVWDADGVEGRHQVILVVIRRRDRERLFSLLNETGEHPFISVSEARAKMGGVFGRRKAK</sequence>
<comment type="subcellular location">
    <subcellularLocation>
        <location evidence="1 6">Cell membrane</location>
        <topology evidence="1 6">Multi-pass membrane protein</topology>
    </subcellularLocation>
</comment>
<evidence type="ECO:0000259" key="7">
    <source>
        <dbReference type="Pfam" id="PF10035"/>
    </source>
</evidence>
<dbReference type="Proteomes" id="UP000000467">
    <property type="component" value="Chromosome"/>
</dbReference>
<dbReference type="EMBL" id="CP003732">
    <property type="protein sequence ID" value="AFV10659.1"/>
    <property type="molecule type" value="Genomic_DNA"/>
</dbReference>
<dbReference type="InterPro" id="IPR044035">
    <property type="entry name" value="DUF5698"/>
</dbReference>
<feature type="domain" description="DUF2179" evidence="7">
    <location>
        <begin position="113"/>
        <end position="164"/>
    </location>
</feature>